<reference evidence="2" key="1">
    <citation type="submission" date="2018-04" db="EMBL/GenBank/DDBJ databases">
        <authorList>
            <person name="Go L.Y."/>
            <person name="Mitchell J.A."/>
        </authorList>
    </citation>
    <scope>NUCLEOTIDE SEQUENCE</scope>
    <source>
        <tissue evidence="2">Whole organism</tissue>
    </source>
</reference>
<keyword evidence="1" id="KW-1133">Transmembrane helix</keyword>
<keyword evidence="1" id="KW-0472">Membrane</keyword>
<reference evidence="3" key="2">
    <citation type="submission" date="2018-07" db="EMBL/GenBank/DDBJ databases">
        <authorList>
            <person name="Quirk P.G."/>
            <person name="Krulwich T.A."/>
        </authorList>
    </citation>
    <scope>NUCLEOTIDE SEQUENCE</scope>
</reference>
<dbReference type="InterPro" id="IPR052728">
    <property type="entry name" value="O2_lipid_transport_reg"/>
</dbReference>
<dbReference type="EMBL" id="UFQS01000046">
    <property type="protein sequence ID" value="SSW98481.1"/>
    <property type="molecule type" value="Genomic_DNA"/>
</dbReference>
<feature type="transmembrane region" description="Helical" evidence="1">
    <location>
        <begin position="20"/>
        <end position="38"/>
    </location>
</feature>
<keyword evidence="1" id="KW-0812">Transmembrane</keyword>
<proteinExistence type="predicted"/>
<gene>
    <name evidence="2" type="primary">CSON011070</name>
</gene>
<dbReference type="AlphaFoldDB" id="A0A336K1X3"/>
<sequence>MAYYLVKCDNSISKYSANTIWILILMLLPISCTCTLYRDTPSWLAISMVAPLKWVFPFCFGWIILSPRLGHKNFVTKALAHNMFYHFGHMAYSFYLLNPLILIIVNGASNNPVPVDAAQLLVATFGICLMTFIFSIICTISIEMPCIKLLRIYTSQPKNNEVSSKSELQVKV</sequence>
<dbReference type="PANTHER" id="PTHR11161:SF0">
    <property type="entry name" value="O-ACYLTRANSFERASE LIKE PROTEIN"/>
    <property type="match status" value="1"/>
</dbReference>
<accession>A0A336K1X3</accession>
<feature type="transmembrane region" description="Helical" evidence="1">
    <location>
        <begin position="44"/>
        <end position="65"/>
    </location>
</feature>
<dbReference type="VEuPathDB" id="VectorBase:CSON011070"/>
<evidence type="ECO:0000256" key="1">
    <source>
        <dbReference type="SAM" id="Phobius"/>
    </source>
</evidence>
<protein>
    <submittedName>
        <fullName evidence="2">CSON011070 protein</fullName>
    </submittedName>
</protein>
<name>A0A336K1X3_CULSO</name>
<evidence type="ECO:0000313" key="3">
    <source>
        <dbReference type="EMBL" id="SSX18867.1"/>
    </source>
</evidence>
<evidence type="ECO:0000313" key="2">
    <source>
        <dbReference type="EMBL" id="SSW98481.1"/>
    </source>
</evidence>
<feature type="transmembrane region" description="Helical" evidence="1">
    <location>
        <begin position="86"/>
        <end position="105"/>
    </location>
</feature>
<dbReference type="PANTHER" id="PTHR11161">
    <property type="entry name" value="O-ACYLTRANSFERASE"/>
    <property type="match status" value="1"/>
</dbReference>
<organism evidence="2">
    <name type="scientific">Culicoides sonorensis</name>
    <name type="common">Biting midge</name>
    <dbReference type="NCBI Taxonomy" id="179676"/>
    <lineage>
        <taxon>Eukaryota</taxon>
        <taxon>Metazoa</taxon>
        <taxon>Ecdysozoa</taxon>
        <taxon>Arthropoda</taxon>
        <taxon>Hexapoda</taxon>
        <taxon>Insecta</taxon>
        <taxon>Pterygota</taxon>
        <taxon>Neoptera</taxon>
        <taxon>Endopterygota</taxon>
        <taxon>Diptera</taxon>
        <taxon>Nematocera</taxon>
        <taxon>Chironomoidea</taxon>
        <taxon>Ceratopogonidae</taxon>
        <taxon>Ceratopogoninae</taxon>
        <taxon>Culicoides</taxon>
        <taxon>Monoculicoides</taxon>
    </lineage>
</organism>
<feature type="transmembrane region" description="Helical" evidence="1">
    <location>
        <begin position="117"/>
        <end position="142"/>
    </location>
</feature>
<dbReference type="EMBL" id="UFQT01000046">
    <property type="protein sequence ID" value="SSX18867.1"/>
    <property type="molecule type" value="Genomic_DNA"/>
</dbReference>